<gene>
    <name evidence="1" type="ORF">LCGC14_0757450</name>
</gene>
<sequence>MTQQSPVSRWPVGETIVVKMTLRARLAEMTFEGSAEEAVVAAVQWALHHPWGPIEVTVIEKVKDG</sequence>
<proteinExistence type="predicted"/>
<protein>
    <submittedName>
        <fullName evidence="1">Uncharacterized protein</fullName>
    </submittedName>
</protein>
<dbReference type="EMBL" id="LAZR01001856">
    <property type="protein sequence ID" value="KKN38033.1"/>
    <property type="molecule type" value="Genomic_DNA"/>
</dbReference>
<dbReference type="AlphaFoldDB" id="A0A0F9T972"/>
<name>A0A0F9T972_9ZZZZ</name>
<evidence type="ECO:0000313" key="1">
    <source>
        <dbReference type="EMBL" id="KKN38033.1"/>
    </source>
</evidence>
<comment type="caution">
    <text evidence="1">The sequence shown here is derived from an EMBL/GenBank/DDBJ whole genome shotgun (WGS) entry which is preliminary data.</text>
</comment>
<accession>A0A0F9T972</accession>
<reference evidence="1" key="1">
    <citation type="journal article" date="2015" name="Nature">
        <title>Complex archaea that bridge the gap between prokaryotes and eukaryotes.</title>
        <authorList>
            <person name="Spang A."/>
            <person name="Saw J.H."/>
            <person name="Jorgensen S.L."/>
            <person name="Zaremba-Niedzwiedzka K."/>
            <person name="Martijn J."/>
            <person name="Lind A.E."/>
            <person name="van Eijk R."/>
            <person name="Schleper C."/>
            <person name="Guy L."/>
            <person name="Ettema T.J."/>
        </authorList>
    </citation>
    <scope>NUCLEOTIDE SEQUENCE</scope>
</reference>
<organism evidence="1">
    <name type="scientific">marine sediment metagenome</name>
    <dbReference type="NCBI Taxonomy" id="412755"/>
    <lineage>
        <taxon>unclassified sequences</taxon>
        <taxon>metagenomes</taxon>
        <taxon>ecological metagenomes</taxon>
    </lineage>
</organism>